<dbReference type="PRINTS" id="PR00947">
    <property type="entry name" value="CUTICLE"/>
</dbReference>
<keyword evidence="3" id="KW-0732">Signal</keyword>
<feature type="chain" id="PRO_5024325713" evidence="3">
    <location>
        <begin position="18"/>
        <end position="190"/>
    </location>
</feature>
<dbReference type="Proteomes" id="UP000327044">
    <property type="component" value="Unassembled WGS sequence"/>
</dbReference>
<evidence type="ECO:0000256" key="3">
    <source>
        <dbReference type="SAM" id="SignalP"/>
    </source>
</evidence>
<dbReference type="Pfam" id="PF00379">
    <property type="entry name" value="Chitin_bind_4"/>
    <property type="match status" value="1"/>
</dbReference>
<dbReference type="AlphaFoldDB" id="A0A5N4ATN9"/>
<evidence type="ECO:0000313" key="5">
    <source>
        <dbReference type="Proteomes" id="UP000327044"/>
    </source>
</evidence>
<sequence>MALKVLVFAAVVAFAAAAIAPIVPIESPELNQPAHYSFNYAVQDETTGDFKSQRESRDGDAVHGRYTVQEPNGMERIVEYTADGVSGFNAVVSYVPSGAAHVAPLPVAKVAVPVAAADVPAKVAAQPVVKAKVTNPVHQLASPYGFAPFDYSGYPGYSGYHGHPGYPRYNGYSGYHHGSPFYSGYHPGFY</sequence>
<dbReference type="EMBL" id="VVIM01000004">
    <property type="protein sequence ID" value="KAB0800711.1"/>
    <property type="molecule type" value="Genomic_DNA"/>
</dbReference>
<keyword evidence="1 2" id="KW-0193">Cuticle</keyword>
<accession>A0A5N4ATN9</accession>
<dbReference type="InterPro" id="IPR000618">
    <property type="entry name" value="Insect_cuticle"/>
</dbReference>
<keyword evidence="5" id="KW-1185">Reference proteome</keyword>
<dbReference type="PANTHER" id="PTHR12236">
    <property type="entry name" value="STRUCTURAL CONTITUENT OF CUTICLE"/>
    <property type="match status" value="1"/>
</dbReference>
<evidence type="ECO:0000256" key="2">
    <source>
        <dbReference type="PROSITE-ProRule" id="PRU00497"/>
    </source>
</evidence>
<organism evidence="4 5">
    <name type="scientific">Photinus pyralis</name>
    <name type="common">Common eastern firefly</name>
    <name type="synonym">Lampyris pyralis</name>
    <dbReference type="NCBI Taxonomy" id="7054"/>
    <lineage>
        <taxon>Eukaryota</taxon>
        <taxon>Metazoa</taxon>
        <taxon>Ecdysozoa</taxon>
        <taxon>Arthropoda</taxon>
        <taxon>Hexapoda</taxon>
        <taxon>Insecta</taxon>
        <taxon>Pterygota</taxon>
        <taxon>Neoptera</taxon>
        <taxon>Endopterygota</taxon>
        <taxon>Coleoptera</taxon>
        <taxon>Polyphaga</taxon>
        <taxon>Elateriformia</taxon>
        <taxon>Elateroidea</taxon>
        <taxon>Lampyridae</taxon>
        <taxon>Lampyrinae</taxon>
        <taxon>Photinus</taxon>
    </lineage>
</organism>
<dbReference type="PROSITE" id="PS00233">
    <property type="entry name" value="CHIT_BIND_RR_1"/>
    <property type="match status" value="1"/>
</dbReference>
<comment type="caution">
    <text evidence="4">The sequence shown here is derived from an EMBL/GenBank/DDBJ whole genome shotgun (WGS) entry which is preliminary data.</text>
</comment>
<gene>
    <name evidence="4" type="ORF">PPYR_06450</name>
</gene>
<dbReference type="InParanoid" id="A0A5N4ATN9"/>
<dbReference type="PROSITE" id="PS51155">
    <property type="entry name" value="CHIT_BIND_RR_2"/>
    <property type="match status" value="1"/>
</dbReference>
<proteinExistence type="predicted"/>
<evidence type="ECO:0000313" key="4">
    <source>
        <dbReference type="EMBL" id="KAB0800711.1"/>
    </source>
</evidence>
<feature type="signal peptide" evidence="3">
    <location>
        <begin position="1"/>
        <end position="17"/>
    </location>
</feature>
<protein>
    <submittedName>
        <fullName evidence="4">Uncharacterized protein</fullName>
    </submittedName>
</protein>
<dbReference type="GO" id="GO:0042302">
    <property type="term" value="F:structural constituent of cuticle"/>
    <property type="evidence" value="ECO:0007669"/>
    <property type="project" value="UniProtKB-UniRule"/>
</dbReference>
<evidence type="ECO:0000256" key="1">
    <source>
        <dbReference type="ARBA" id="ARBA00022460"/>
    </source>
</evidence>
<name>A0A5N4ATN9_PHOPY</name>
<dbReference type="InterPro" id="IPR051217">
    <property type="entry name" value="Insect_Cuticle_Struc_Prot"/>
</dbReference>
<dbReference type="InterPro" id="IPR031311">
    <property type="entry name" value="CHIT_BIND_RR_consensus"/>
</dbReference>
<dbReference type="GO" id="GO:0031012">
    <property type="term" value="C:extracellular matrix"/>
    <property type="evidence" value="ECO:0007669"/>
    <property type="project" value="TreeGrafter"/>
</dbReference>
<reference evidence="4 5" key="1">
    <citation type="journal article" date="2018" name="Elife">
        <title>Firefly genomes illuminate parallel origins of bioluminescence in beetles.</title>
        <authorList>
            <person name="Fallon T.R."/>
            <person name="Lower S.E."/>
            <person name="Chang C.H."/>
            <person name="Bessho-Uehara M."/>
            <person name="Martin G.J."/>
            <person name="Bewick A.J."/>
            <person name="Behringer M."/>
            <person name="Debat H.J."/>
            <person name="Wong I."/>
            <person name="Day J.C."/>
            <person name="Suvorov A."/>
            <person name="Silva C.J."/>
            <person name="Stanger-Hall K.F."/>
            <person name="Hall D.W."/>
            <person name="Schmitz R.J."/>
            <person name="Nelson D.R."/>
            <person name="Lewis S.M."/>
            <person name="Shigenobu S."/>
            <person name="Bybee S.M."/>
            <person name="Larracuente A.M."/>
            <person name="Oba Y."/>
            <person name="Weng J.K."/>
        </authorList>
    </citation>
    <scope>NUCLEOTIDE SEQUENCE [LARGE SCALE GENOMIC DNA]</scope>
    <source>
        <strain evidence="4">1611_PpyrPB1</strain>
        <tissue evidence="4">Whole body</tissue>
    </source>
</reference>
<dbReference type="PANTHER" id="PTHR12236:SF75">
    <property type="entry name" value="CUTICULAR PROTEIN 62BB, ISOFORM A"/>
    <property type="match status" value="1"/>
</dbReference>
<dbReference type="GO" id="GO:0005615">
    <property type="term" value="C:extracellular space"/>
    <property type="evidence" value="ECO:0007669"/>
    <property type="project" value="TreeGrafter"/>
</dbReference>